<evidence type="ECO:0000313" key="3">
    <source>
        <dbReference type="Proteomes" id="UP000626109"/>
    </source>
</evidence>
<proteinExistence type="predicted"/>
<evidence type="ECO:0000256" key="1">
    <source>
        <dbReference type="SAM" id="MobiDB-lite"/>
    </source>
</evidence>
<evidence type="ECO:0000313" key="2">
    <source>
        <dbReference type="EMBL" id="CAE8741297.1"/>
    </source>
</evidence>
<reference evidence="2" key="1">
    <citation type="submission" date="2021-02" db="EMBL/GenBank/DDBJ databases">
        <authorList>
            <person name="Dougan E. K."/>
            <person name="Rhodes N."/>
            <person name="Thang M."/>
            <person name="Chan C."/>
        </authorList>
    </citation>
    <scope>NUCLEOTIDE SEQUENCE</scope>
</reference>
<accession>A0A813M581</accession>
<protein>
    <submittedName>
        <fullName evidence="2">Uncharacterized protein</fullName>
    </submittedName>
</protein>
<gene>
    <name evidence="2" type="ORF">PGLA2088_LOCUS50390</name>
</gene>
<sequence length="463" mass="50014">MSKVPQSSAQHLDVMASGRKTCQLITSLLQPAFCQAHSTAAHGDTSDDKHRLPSTKCGVMFSFVVSGLPQLMSSPTTRQKAGTCHTPAWFHFDFSRSVFSSASRKDCRCTRAPSQAQVALLVQQLDAMSGCLPIYWVDGCEHDVAPLGSSLGCCPLQRHGRPASGGAHLFGTVLFRMPARVCVPRSCRLRVQCQWLADPVELAGCRAVSPTTSQPLPVFVVQSNTAEASFYQRQPSSVKLVKSQRHVVSAELNFGCFGPSPNRAKPLQGGFISHDLCCSWTLALSRPSEIRGASQASKIAGPIQGYFSCQPDQRSLMSLSLTSVLRTWSVGIAHLSFKRGAQSVSHRVSRRPVPALSPAGSSGQSRFQRAHQRKTADAPASNATLAMVTSASWGFLHIARVPSGLSLLSSVGIQQLHTLDVAKYPTAPLQGNCPLCPWAILPLPEYLSQERSLRLRLPGFLCQ</sequence>
<feature type="region of interest" description="Disordered" evidence="1">
    <location>
        <begin position="346"/>
        <end position="379"/>
    </location>
</feature>
<dbReference type="Proteomes" id="UP000626109">
    <property type="component" value="Unassembled WGS sequence"/>
</dbReference>
<feature type="non-terminal residue" evidence="2">
    <location>
        <position position="463"/>
    </location>
</feature>
<organism evidence="2 3">
    <name type="scientific">Polarella glacialis</name>
    <name type="common">Dinoflagellate</name>
    <dbReference type="NCBI Taxonomy" id="89957"/>
    <lineage>
        <taxon>Eukaryota</taxon>
        <taxon>Sar</taxon>
        <taxon>Alveolata</taxon>
        <taxon>Dinophyceae</taxon>
        <taxon>Suessiales</taxon>
        <taxon>Suessiaceae</taxon>
        <taxon>Polarella</taxon>
    </lineage>
</organism>
<dbReference type="EMBL" id="CAJNNW010037367">
    <property type="protein sequence ID" value="CAE8741297.1"/>
    <property type="molecule type" value="Genomic_DNA"/>
</dbReference>
<dbReference type="AlphaFoldDB" id="A0A813M581"/>
<name>A0A813M581_POLGL</name>
<comment type="caution">
    <text evidence="2">The sequence shown here is derived from an EMBL/GenBank/DDBJ whole genome shotgun (WGS) entry which is preliminary data.</text>
</comment>